<proteinExistence type="predicted"/>
<comment type="caution">
    <text evidence="1">The sequence shown here is derived from an EMBL/GenBank/DDBJ whole genome shotgun (WGS) entry which is preliminary data.</text>
</comment>
<sequence>MAETRISDESIWRYGHFDFAARIREHVLTRGQRRVAKPSGALLVGCRLNRVAPISVTRRVTVDGELQGAQGAGLGAQPITHSRVGLDQTLTMPLDILSVLFGGPETIGHGGNVDLAAVSDVQPFVDTKSVSLGGGDRVGNVAFGGGDRFVTVVGGDGHLLDHIALMSNQVEVAVCRIYGSVFGIPGPVGVGDASLILLKFL</sequence>
<dbReference type="AlphaFoldDB" id="K0V965"/>
<evidence type="ECO:0000313" key="1">
    <source>
        <dbReference type="EMBL" id="EJZ14175.1"/>
    </source>
</evidence>
<evidence type="ECO:0000313" key="2">
    <source>
        <dbReference type="Proteomes" id="UP000006043"/>
    </source>
</evidence>
<dbReference type="Proteomes" id="UP000006043">
    <property type="component" value="Unassembled WGS sequence"/>
</dbReference>
<protein>
    <submittedName>
        <fullName evidence="1">Uncharacterized protein</fullName>
    </submittedName>
</protein>
<dbReference type="HOGENOM" id="CLU_1359141_0_0_11"/>
<gene>
    <name evidence="1" type="ORF">MFORT_11021</name>
</gene>
<name>K0V965_MYCFO</name>
<accession>K0V965</accession>
<dbReference type="EMBL" id="ALQB01000036">
    <property type="protein sequence ID" value="EJZ14175.1"/>
    <property type="molecule type" value="Genomic_DNA"/>
</dbReference>
<reference evidence="1 2" key="1">
    <citation type="journal article" date="2012" name="J. Bacteriol.">
        <title>Complete Genome Sequence of Mycobacterium fortuitum subsp. fortuitum Type Strain DSM46621.</title>
        <authorList>
            <person name="Ho Y.S."/>
            <person name="Adroub S.A."/>
            <person name="Aleisa F."/>
            <person name="Mahmood H."/>
            <person name="Othoum G."/>
            <person name="Rashid F."/>
            <person name="Zaher M."/>
            <person name="Ali S."/>
            <person name="Bitter W."/>
            <person name="Pain A."/>
            <person name="Abdallah A.M."/>
        </authorList>
    </citation>
    <scope>NUCLEOTIDE SEQUENCE [LARGE SCALE GENOMIC DNA]</scope>
    <source>
        <strain evidence="2">DSM46621</strain>
    </source>
</reference>
<organism evidence="1 2">
    <name type="scientific">Mycolicibacterium fortuitum subsp. fortuitum DSM 46621 = ATCC 6841 = JCM 6387</name>
    <dbReference type="NCBI Taxonomy" id="1214102"/>
    <lineage>
        <taxon>Bacteria</taxon>
        <taxon>Bacillati</taxon>
        <taxon>Actinomycetota</taxon>
        <taxon>Actinomycetes</taxon>
        <taxon>Mycobacteriales</taxon>
        <taxon>Mycobacteriaceae</taxon>
        <taxon>Mycolicibacterium</taxon>
    </lineage>
</organism>